<dbReference type="GO" id="GO:0005634">
    <property type="term" value="C:nucleus"/>
    <property type="evidence" value="ECO:0007669"/>
    <property type="project" value="TreeGrafter"/>
</dbReference>
<dbReference type="InterPro" id="IPR013922">
    <property type="entry name" value="Cyclin_PHO80-like"/>
</dbReference>
<evidence type="ECO:0000256" key="1">
    <source>
        <dbReference type="SAM" id="MobiDB-lite"/>
    </source>
</evidence>
<dbReference type="STRING" id="2020962.A0A2N1JE82"/>
<feature type="compositionally biased region" description="Polar residues" evidence="1">
    <location>
        <begin position="27"/>
        <end position="71"/>
    </location>
</feature>
<evidence type="ECO:0008006" key="4">
    <source>
        <dbReference type="Google" id="ProtNLM"/>
    </source>
</evidence>
<gene>
    <name evidence="2" type="ORF">MVES_001050</name>
</gene>
<dbReference type="PANTHER" id="PTHR15615:SF36">
    <property type="entry name" value="PHO85 CYCLIN-5"/>
    <property type="match status" value="1"/>
</dbReference>
<dbReference type="PANTHER" id="PTHR15615">
    <property type="match status" value="1"/>
</dbReference>
<dbReference type="CDD" id="cd20557">
    <property type="entry name" value="CYCLIN_ScPCL1-like"/>
    <property type="match status" value="1"/>
</dbReference>
<dbReference type="GO" id="GO:0000307">
    <property type="term" value="C:cyclin-dependent protein kinase holoenzyme complex"/>
    <property type="evidence" value="ECO:0007669"/>
    <property type="project" value="TreeGrafter"/>
</dbReference>
<dbReference type="Pfam" id="PF08613">
    <property type="entry name" value="Cyclin"/>
    <property type="match status" value="1"/>
</dbReference>
<evidence type="ECO:0000313" key="3">
    <source>
        <dbReference type="Proteomes" id="UP000232875"/>
    </source>
</evidence>
<dbReference type="GO" id="GO:0016538">
    <property type="term" value="F:cyclin-dependent protein serine/threonine kinase regulator activity"/>
    <property type="evidence" value="ECO:0007669"/>
    <property type="project" value="TreeGrafter"/>
</dbReference>
<sequence length="302" mass="33698">MLVDSETPERRFGLQIREQEDPAHLGSSYTSDASSIFSSQGYDSPQTNFSSRATSPSLSHVSGKTRSSSEQAYADDEHGTASAPPLKKYKLDSQGAGEKAVATARPCAEQNKKERTVMHINRALLVDNLVDVTVKTIGSVWGRFSRESQCQLPAQEGKQHHANSTLPLDLFVREILPAIVVASKFLQDRTYSNRTWSKISGLPTKEVEQIERVFLHAIEYDLVVEELLWTSWTQELASRWNRTKDIPSESTIKAFKCSPKMQGARLQRAFSENVLGQALPFDSGLTNARLPRIGFARHETMS</sequence>
<proteinExistence type="predicted"/>
<feature type="compositionally biased region" description="Basic and acidic residues" evidence="1">
    <location>
        <begin position="7"/>
        <end position="23"/>
    </location>
</feature>
<feature type="region of interest" description="Disordered" evidence="1">
    <location>
        <begin position="1"/>
        <end position="94"/>
    </location>
</feature>
<dbReference type="GO" id="GO:0019901">
    <property type="term" value="F:protein kinase binding"/>
    <property type="evidence" value="ECO:0007669"/>
    <property type="project" value="InterPro"/>
</dbReference>
<protein>
    <recommendedName>
        <fullName evidence="4">Cyclin N-terminal domain-containing protein</fullName>
    </recommendedName>
</protein>
<dbReference type="Proteomes" id="UP000232875">
    <property type="component" value="Unassembled WGS sequence"/>
</dbReference>
<keyword evidence="3" id="KW-1185">Reference proteome</keyword>
<organism evidence="2 3">
    <name type="scientific">Malassezia vespertilionis</name>
    <dbReference type="NCBI Taxonomy" id="2020962"/>
    <lineage>
        <taxon>Eukaryota</taxon>
        <taxon>Fungi</taxon>
        <taxon>Dikarya</taxon>
        <taxon>Basidiomycota</taxon>
        <taxon>Ustilaginomycotina</taxon>
        <taxon>Malasseziomycetes</taxon>
        <taxon>Malasseziales</taxon>
        <taxon>Malasseziaceae</taxon>
        <taxon>Malassezia</taxon>
    </lineage>
</organism>
<reference evidence="2 3" key="1">
    <citation type="submission" date="2017-10" db="EMBL/GenBank/DDBJ databases">
        <title>A novel species of cold-tolerant Malassezia isolated from bats.</title>
        <authorList>
            <person name="Lorch J.M."/>
            <person name="Palmer J.M."/>
            <person name="Vanderwolf K.J."/>
            <person name="Schmidt K.Z."/>
            <person name="Verant M.L."/>
            <person name="Weller T.J."/>
            <person name="Blehert D.S."/>
        </authorList>
    </citation>
    <scope>NUCLEOTIDE SEQUENCE [LARGE SCALE GENOMIC DNA]</scope>
    <source>
        <strain evidence="2 3">NWHC:44797-103</strain>
    </source>
</reference>
<dbReference type="Gene3D" id="1.10.472.10">
    <property type="entry name" value="Cyclin-like"/>
    <property type="match status" value="1"/>
</dbReference>
<accession>A0A2N1JE82</accession>
<dbReference type="EMBL" id="KZ454988">
    <property type="protein sequence ID" value="PKI84842.1"/>
    <property type="molecule type" value="Genomic_DNA"/>
</dbReference>
<dbReference type="OrthoDB" id="286814at2759"/>
<dbReference type="AlphaFoldDB" id="A0A2N1JE82"/>
<evidence type="ECO:0000313" key="2">
    <source>
        <dbReference type="EMBL" id="PKI84842.1"/>
    </source>
</evidence>
<name>A0A2N1JE82_9BASI</name>